<keyword evidence="1" id="KW-0812">Transmembrane</keyword>
<sequence length="189" mass="21212">MPQEIVLDLGKKGENKLKVYTPWIIGLLILAVTTATAGFFFGRWGSQENFLGLNSNENKSPIREGWLVREEDKFSIEYPESWKSEEVPNAVTVKIENDNGQLEILLGNLKEPRFSKDQKSKINKQVVSEVQIDGRRGQQTETVFKSGEFFISTALPATKNKSMVIFVLAAANGETKSQGLEIIKTFKSK</sequence>
<organism evidence="2 3">
    <name type="scientific">Candidatus Woykebacteria bacterium RIFCSPLOWO2_01_FULL_41_12</name>
    <dbReference type="NCBI Taxonomy" id="1802604"/>
    <lineage>
        <taxon>Bacteria</taxon>
        <taxon>Candidatus Woykeibacteriota</taxon>
    </lineage>
</organism>
<dbReference type="EMBL" id="MHDA01000024">
    <property type="protein sequence ID" value="OGY32041.1"/>
    <property type="molecule type" value="Genomic_DNA"/>
</dbReference>
<evidence type="ECO:0000313" key="3">
    <source>
        <dbReference type="Proteomes" id="UP000179279"/>
    </source>
</evidence>
<feature type="transmembrane region" description="Helical" evidence="1">
    <location>
        <begin position="20"/>
        <end position="41"/>
    </location>
</feature>
<protein>
    <recommendedName>
        <fullName evidence="4">PsbP C-terminal domain-containing protein</fullName>
    </recommendedName>
</protein>
<dbReference type="AlphaFoldDB" id="A0A1G1WWT5"/>
<evidence type="ECO:0000313" key="2">
    <source>
        <dbReference type="EMBL" id="OGY32041.1"/>
    </source>
</evidence>
<gene>
    <name evidence="2" type="ORF">A3A57_02890</name>
</gene>
<name>A0A1G1WWT5_9BACT</name>
<evidence type="ECO:0000256" key="1">
    <source>
        <dbReference type="SAM" id="Phobius"/>
    </source>
</evidence>
<keyword evidence="1" id="KW-1133">Transmembrane helix</keyword>
<proteinExistence type="predicted"/>
<comment type="caution">
    <text evidence="2">The sequence shown here is derived from an EMBL/GenBank/DDBJ whole genome shotgun (WGS) entry which is preliminary data.</text>
</comment>
<keyword evidence="1" id="KW-0472">Membrane</keyword>
<reference evidence="2 3" key="1">
    <citation type="journal article" date="2016" name="Nat. Commun.">
        <title>Thousands of microbial genomes shed light on interconnected biogeochemical processes in an aquifer system.</title>
        <authorList>
            <person name="Anantharaman K."/>
            <person name="Brown C.T."/>
            <person name="Hug L.A."/>
            <person name="Sharon I."/>
            <person name="Castelle C.J."/>
            <person name="Probst A.J."/>
            <person name="Thomas B.C."/>
            <person name="Singh A."/>
            <person name="Wilkins M.J."/>
            <person name="Karaoz U."/>
            <person name="Brodie E.L."/>
            <person name="Williams K.H."/>
            <person name="Hubbard S.S."/>
            <person name="Banfield J.F."/>
        </authorList>
    </citation>
    <scope>NUCLEOTIDE SEQUENCE [LARGE SCALE GENOMIC DNA]</scope>
</reference>
<accession>A0A1G1WWT5</accession>
<dbReference type="Proteomes" id="UP000179279">
    <property type="component" value="Unassembled WGS sequence"/>
</dbReference>
<evidence type="ECO:0008006" key="4">
    <source>
        <dbReference type="Google" id="ProtNLM"/>
    </source>
</evidence>